<dbReference type="EMBL" id="CAUYUJ010017829">
    <property type="protein sequence ID" value="CAK0878256.1"/>
    <property type="molecule type" value="Genomic_DNA"/>
</dbReference>
<feature type="compositionally biased region" description="Basic and acidic residues" evidence="1">
    <location>
        <begin position="105"/>
        <end position="125"/>
    </location>
</feature>
<evidence type="ECO:0000313" key="2">
    <source>
        <dbReference type="EMBL" id="CAK0878256.1"/>
    </source>
</evidence>
<accession>A0ABN9VX89</accession>
<keyword evidence="3" id="KW-1185">Reference proteome</keyword>
<sequence length="160" mass="17570">MELASASSEQQLRKQLEKLTKENAALRQGQVLGGDAAAEEELADPSDDQVHEKLAALDKHLKWLEGFQAEWAVAQAKEVRSQLEAQRKTLYDKKPLPAKLSAASRRAEAARKAREKARADLDKANGKLQEAQQAAAAAMALLEARSAEFAETEKALQQPR</sequence>
<comment type="caution">
    <text evidence="2">The sequence shown here is derived from an EMBL/GenBank/DDBJ whole genome shotgun (WGS) entry which is preliminary data.</text>
</comment>
<protein>
    <submittedName>
        <fullName evidence="2">Uncharacterized protein</fullName>
    </submittedName>
</protein>
<gene>
    <name evidence="2" type="ORF">PCOR1329_LOCUS62078</name>
</gene>
<proteinExistence type="predicted"/>
<feature type="non-terminal residue" evidence="2">
    <location>
        <position position="160"/>
    </location>
</feature>
<feature type="region of interest" description="Disordered" evidence="1">
    <location>
        <begin position="96"/>
        <end position="126"/>
    </location>
</feature>
<name>A0ABN9VX89_9DINO</name>
<evidence type="ECO:0000256" key="1">
    <source>
        <dbReference type="SAM" id="MobiDB-lite"/>
    </source>
</evidence>
<organism evidence="2 3">
    <name type="scientific">Prorocentrum cordatum</name>
    <dbReference type="NCBI Taxonomy" id="2364126"/>
    <lineage>
        <taxon>Eukaryota</taxon>
        <taxon>Sar</taxon>
        <taxon>Alveolata</taxon>
        <taxon>Dinophyceae</taxon>
        <taxon>Prorocentrales</taxon>
        <taxon>Prorocentraceae</taxon>
        <taxon>Prorocentrum</taxon>
    </lineage>
</organism>
<evidence type="ECO:0000313" key="3">
    <source>
        <dbReference type="Proteomes" id="UP001189429"/>
    </source>
</evidence>
<dbReference type="Proteomes" id="UP001189429">
    <property type="component" value="Unassembled WGS sequence"/>
</dbReference>
<reference evidence="2" key="1">
    <citation type="submission" date="2023-10" db="EMBL/GenBank/DDBJ databases">
        <authorList>
            <person name="Chen Y."/>
            <person name="Shah S."/>
            <person name="Dougan E. K."/>
            <person name="Thang M."/>
            <person name="Chan C."/>
        </authorList>
    </citation>
    <scope>NUCLEOTIDE SEQUENCE [LARGE SCALE GENOMIC DNA]</scope>
</reference>